<dbReference type="SUPFAM" id="SSF51230">
    <property type="entry name" value="Single hybrid motif"/>
    <property type="match status" value="1"/>
</dbReference>
<accession>A0A364NLC4</accession>
<protein>
    <recommendedName>
        <fullName evidence="5 11">Dihydrolipoyllysine-residue succinyltransferase component of 2-oxoglutarate dehydrogenase complex</fullName>
        <ecNumber evidence="4 11">2.3.1.61</ecNumber>
    </recommendedName>
    <alternativeName>
        <fullName evidence="11">2-oxoglutarate dehydrogenase complex component E2</fullName>
    </alternativeName>
</protein>
<dbReference type="OrthoDB" id="9805770at2"/>
<dbReference type="RefSeq" id="WP_112159525.1">
    <property type="nucleotide sequence ID" value="NZ_QKRX01000008.1"/>
</dbReference>
<reference evidence="14 15" key="1">
    <citation type="submission" date="2018-06" db="EMBL/GenBank/DDBJ databases">
        <title>Nitrincola tibetense sp. nov., isolated from Lake XuguoCo on Tibetan Plateau.</title>
        <authorList>
            <person name="Xing P."/>
        </authorList>
    </citation>
    <scope>NUCLEOTIDE SEQUENCE [LARGE SCALE GENOMIC DNA]</scope>
    <source>
        <strain evidence="15">xg18</strain>
    </source>
</reference>
<dbReference type="UniPathway" id="UPA00868">
    <property type="reaction ID" value="UER00840"/>
</dbReference>
<feature type="domain" description="Lipoyl-binding" evidence="12">
    <location>
        <begin position="2"/>
        <end position="77"/>
    </location>
</feature>
<name>A0A364NLC4_9GAMM</name>
<evidence type="ECO:0000256" key="4">
    <source>
        <dbReference type="ARBA" id="ARBA00012945"/>
    </source>
</evidence>
<comment type="caution">
    <text evidence="14">The sequence shown here is derived from an EMBL/GenBank/DDBJ whole genome shotgun (WGS) entry which is preliminary data.</text>
</comment>
<evidence type="ECO:0000256" key="9">
    <source>
        <dbReference type="ARBA" id="ARBA00023315"/>
    </source>
</evidence>
<dbReference type="GO" id="GO:0005829">
    <property type="term" value="C:cytosol"/>
    <property type="evidence" value="ECO:0007669"/>
    <property type="project" value="TreeGrafter"/>
</dbReference>
<dbReference type="InterPro" id="IPR036625">
    <property type="entry name" value="E3-bd_dom_sf"/>
</dbReference>
<feature type="domain" description="Peripheral subunit-binding (PSBD)" evidence="13">
    <location>
        <begin position="103"/>
        <end position="140"/>
    </location>
</feature>
<evidence type="ECO:0000259" key="12">
    <source>
        <dbReference type="PROSITE" id="PS50968"/>
    </source>
</evidence>
<dbReference type="Proteomes" id="UP000250744">
    <property type="component" value="Unassembled WGS sequence"/>
</dbReference>
<evidence type="ECO:0000256" key="5">
    <source>
        <dbReference type="ARBA" id="ARBA00019511"/>
    </source>
</evidence>
<dbReference type="PROSITE" id="PS51826">
    <property type="entry name" value="PSBD"/>
    <property type="match status" value="1"/>
</dbReference>
<dbReference type="PANTHER" id="PTHR43416">
    <property type="entry name" value="DIHYDROLIPOYLLYSINE-RESIDUE SUCCINYLTRANSFERASE COMPONENT OF 2-OXOGLUTARATE DEHYDROGENASE COMPLEX, MITOCHONDRIAL-RELATED"/>
    <property type="match status" value="1"/>
</dbReference>
<dbReference type="SUPFAM" id="SSF47005">
    <property type="entry name" value="Peripheral subunit-binding domain of 2-oxo acid dehydrogenase complex"/>
    <property type="match status" value="1"/>
</dbReference>
<sequence>MSIEIKAPTFPESVADGTVATWHKQPGEACAADELIVDIETDKVVLEVVAPADGVLASIIKGEGETVLSEEVLAIFEAGAVASAAPAAATAVAAEVTTTDAEKIGPAARKLIDENNLDASKIKGTGKNGGITKEDVQNYISNPSAAAPVAAAAPAPAAKPASAVVVNVPAGDRVEKRVPMTRLRATIAKRLVEAQQTAAMLTTYNEVNMKPVMDLRKQYKDLFEKVHGGTRLGFMSFFVKAATEALKRFPAVNASIDGNDMVYHGYQDIGVAVSTERGLMVPVLRDTDSMSLADVEATIADFGKRGRDGKLGMDDMQGGTFTITNGGVFGSLMSTPILNPPQTAILGMHKIQDRPMAVNGQVVILPMMYLALSYDHRMIDGKEAVQFLVTIKDLLEDPARLLLEV</sequence>
<comment type="pathway">
    <text evidence="2 11">Amino-acid degradation; L-lysine degradation via saccharopine pathway; glutaryl-CoA from L-lysine: step 6/6.</text>
</comment>
<dbReference type="NCBIfam" id="TIGR01347">
    <property type="entry name" value="sucB"/>
    <property type="match status" value="1"/>
</dbReference>
<evidence type="ECO:0000313" key="15">
    <source>
        <dbReference type="Proteomes" id="UP000250744"/>
    </source>
</evidence>
<dbReference type="AlphaFoldDB" id="A0A364NLC4"/>
<evidence type="ECO:0000256" key="10">
    <source>
        <dbReference type="ARBA" id="ARBA00052761"/>
    </source>
</evidence>
<evidence type="ECO:0000256" key="7">
    <source>
        <dbReference type="ARBA" id="ARBA00022679"/>
    </source>
</evidence>
<comment type="catalytic activity">
    <reaction evidence="10 11">
        <text>N(6)-[(R)-dihydrolipoyl]-L-lysyl-[protein] + succinyl-CoA = N(6)-[(R)-S(8)-succinyldihydrolipoyl]-L-lysyl-[protein] + CoA</text>
        <dbReference type="Rhea" id="RHEA:15213"/>
        <dbReference type="Rhea" id="RHEA-COMP:10475"/>
        <dbReference type="Rhea" id="RHEA-COMP:20092"/>
        <dbReference type="ChEBI" id="CHEBI:57287"/>
        <dbReference type="ChEBI" id="CHEBI:57292"/>
        <dbReference type="ChEBI" id="CHEBI:83100"/>
        <dbReference type="ChEBI" id="CHEBI:83120"/>
        <dbReference type="EC" id="2.3.1.61"/>
    </reaction>
</comment>
<dbReference type="CDD" id="cd06849">
    <property type="entry name" value="lipoyl_domain"/>
    <property type="match status" value="1"/>
</dbReference>
<dbReference type="Pfam" id="PF02817">
    <property type="entry name" value="E3_binding"/>
    <property type="match status" value="1"/>
</dbReference>
<comment type="cofactor">
    <cofactor evidence="11">
        <name>(R)-lipoate</name>
        <dbReference type="ChEBI" id="CHEBI:83088"/>
    </cofactor>
    <text evidence="11">Binds 1 lipoyl cofactor covalently.</text>
</comment>
<dbReference type="InterPro" id="IPR004167">
    <property type="entry name" value="PSBD"/>
</dbReference>
<dbReference type="GO" id="GO:0006099">
    <property type="term" value="P:tricarboxylic acid cycle"/>
    <property type="evidence" value="ECO:0007669"/>
    <property type="project" value="UniProtKB-UniRule"/>
</dbReference>
<dbReference type="PANTHER" id="PTHR43416:SF5">
    <property type="entry name" value="DIHYDROLIPOYLLYSINE-RESIDUE SUCCINYLTRANSFERASE COMPONENT OF 2-OXOGLUTARATE DEHYDROGENASE COMPLEX, MITOCHONDRIAL"/>
    <property type="match status" value="1"/>
</dbReference>
<dbReference type="EC" id="2.3.1.61" evidence="4 11"/>
<evidence type="ECO:0000256" key="8">
    <source>
        <dbReference type="ARBA" id="ARBA00022823"/>
    </source>
</evidence>
<keyword evidence="8 11" id="KW-0450">Lipoyl</keyword>
<keyword evidence="15" id="KW-1185">Reference proteome</keyword>
<dbReference type="Pfam" id="PF00198">
    <property type="entry name" value="2-oxoacid_dh"/>
    <property type="match status" value="1"/>
</dbReference>
<dbReference type="Gene3D" id="3.30.559.10">
    <property type="entry name" value="Chloramphenicol acetyltransferase-like domain"/>
    <property type="match status" value="1"/>
</dbReference>
<dbReference type="Gene3D" id="2.40.50.100">
    <property type="match status" value="1"/>
</dbReference>
<dbReference type="InterPro" id="IPR006255">
    <property type="entry name" value="SucB"/>
</dbReference>
<evidence type="ECO:0000256" key="2">
    <source>
        <dbReference type="ARBA" id="ARBA00005145"/>
    </source>
</evidence>
<dbReference type="GO" id="GO:0004149">
    <property type="term" value="F:dihydrolipoyllysine-residue succinyltransferase activity"/>
    <property type="evidence" value="ECO:0007669"/>
    <property type="project" value="UniProtKB-UniRule"/>
</dbReference>
<dbReference type="GO" id="GO:0045252">
    <property type="term" value="C:oxoglutarate dehydrogenase complex"/>
    <property type="evidence" value="ECO:0007669"/>
    <property type="project" value="UniProtKB-UniRule"/>
</dbReference>
<dbReference type="InterPro" id="IPR011053">
    <property type="entry name" value="Single_hybrid_motif"/>
</dbReference>
<evidence type="ECO:0000256" key="6">
    <source>
        <dbReference type="ARBA" id="ARBA00022532"/>
    </source>
</evidence>
<dbReference type="InterPro" id="IPR023213">
    <property type="entry name" value="CAT-like_dom_sf"/>
</dbReference>
<organism evidence="14 15">
    <name type="scientific">Nitrincola tibetensis</name>
    <dbReference type="NCBI Taxonomy" id="2219697"/>
    <lineage>
        <taxon>Bacteria</taxon>
        <taxon>Pseudomonadati</taxon>
        <taxon>Pseudomonadota</taxon>
        <taxon>Gammaproteobacteria</taxon>
        <taxon>Oceanospirillales</taxon>
        <taxon>Oceanospirillaceae</taxon>
        <taxon>Nitrincola</taxon>
    </lineage>
</organism>
<keyword evidence="9 11" id="KW-0012">Acyltransferase</keyword>
<keyword evidence="6 11" id="KW-0816">Tricarboxylic acid cycle</keyword>
<dbReference type="EMBL" id="QKRX01000008">
    <property type="protein sequence ID" value="RAU17677.1"/>
    <property type="molecule type" value="Genomic_DNA"/>
</dbReference>
<dbReference type="InterPro" id="IPR001078">
    <property type="entry name" value="2-oxoacid_DH_actylTfrase"/>
</dbReference>
<proteinExistence type="inferred from homology"/>
<gene>
    <name evidence="14" type="ORF">DN062_11800</name>
</gene>
<dbReference type="GO" id="GO:0033512">
    <property type="term" value="P:L-lysine catabolic process to acetyl-CoA via saccharopine"/>
    <property type="evidence" value="ECO:0007669"/>
    <property type="project" value="UniProtKB-UniRule"/>
</dbReference>
<dbReference type="PROSITE" id="PS50968">
    <property type="entry name" value="BIOTINYL_LIPOYL"/>
    <property type="match status" value="1"/>
</dbReference>
<evidence type="ECO:0000256" key="1">
    <source>
        <dbReference type="ARBA" id="ARBA00004052"/>
    </source>
</evidence>
<evidence type="ECO:0000313" key="14">
    <source>
        <dbReference type="EMBL" id="RAU17677.1"/>
    </source>
</evidence>
<dbReference type="InterPro" id="IPR050537">
    <property type="entry name" value="2-oxoacid_dehydrogenase"/>
</dbReference>
<dbReference type="Gene3D" id="4.10.320.10">
    <property type="entry name" value="E3-binding domain"/>
    <property type="match status" value="1"/>
</dbReference>
<comment type="similarity">
    <text evidence="3 11">Belongs to the 2-oxoacid dehydrogenase family.</text>
</comment>
<dbReference type="SUPFAM" id="SSF52777">
    <property type="entry name" value="CoA-dependent acyltransferases"/>
    <property type="match status" value="1"/>
</dbReference>
<evidence type="ECO:0000256" key="11">
    <source>
        <dbReference type="RuleBase" id="RU361138"/>
    </source>
</evidence>
<evidence type="ECO:0000256" key="3">
    <source>
        <dbReference type="ARBA" id="ARBA00007317"/>
    </source>
</evidence>
<comment type="function">
    <text evidence="1 11">E2 component of the 2-oxoglutarate dehydrogenase (OGDH) complex which catalyzes the second step in the conversion of 2-oxoglutarate to succinyl-CoA and CO(2).</text>
</comment>
<dbReference type="FunFam" id="3.30.559.10:FF:000007">
    <property type="entry name" value="Dihydrolipoamide acetyltransferase component of pyruvate dehydrogenase complex"/>
    <property type="match status" value="1"/>
</dbReference>
<dbReference type="InterPro" id="IPR000089">
    <property type="entry name" value="Biotin_lipoyl"/>
</dbReference>
<dbReference type="Pfam" id="PF00364">
    <property type="entry name" value="Biotin_lipoyl"/>
    <property type="match status" value="1"/>
</dbReference>
<evidence type="ECO:0000259" key="13">
    <source>
        <dbReference type="PROSITE" id="PS51826"/>
    </source>
</evidence>
<keyword evidence="7 11" id="KW-0808">Transferase</keyword>
<dbReference type="NCBIfam" id="NF004309">
    <property type="entry name" value="PRK05704.1"/>
    <property type="match status" value="1"/>
</dbReference>